<feature type="chain" id="PRO_5046272613" evidence="1">
    <location>
        <begin position="27"/>
        <end position="211"/>
    </location>
</feature>
<dbReference type="PANTHER" id="PTHR36573">
    <property type="entry name" value="INTERMEMBRANE PHOSPHOLIPID TRANSPORT SYSTEM BINDING PROTEIN MLAC"/>
    <property type="match status" value="1"/>
</dbReference>
<comment type="caution">
    <text evidence="2">The sequence shown here is derived from an EMBL/GenBank/DDBJ whole genome shotgun (WGS) entry which is preliminary data.</text>
</comment>
<evidence type="ECO:0000313" key="2">
    <source>
        <dbReference type="EMBL" id="MDL2058718.1"/>
    </source>
</evidence>
<accession>A0ABT7IK21</accession>
<dbReference type="InterPro" id="IPR042245">
    <property type="entry name" value="Tgt2/MlaC_sf"/>
</dbReference>
<evidence type="ECO:0000256" key="1">
    <source>
        <dbReference type="SAM" id="SignalP"/>
    </source>
</evidence>
<gene>
    <name evidence="2" type="ORF">MUN46_001975</name>
</gene>
<dbReference type="Pfam" id="PF05494">
    <property type="entry name" value="MlaC"/>
    <property type="match status" value="1"/>
</dbReference>
<dbReference type="PIRSF" id="PIRSF004649">
    <property type="entry name" value="MlaC"/>
    <property type="match status" value="1"/>
</dbReference>
<dbReference type="EMBL" id="JAKZJU020000001">
    <property type="protein sequence ID" value="MDL2058718.1"/>
    <property type="molecule type" value="Genomic_DNA"/>
</dbReference>
<feature type="signal peptide" evidence="1">
    <location>
        <begin position="1"/>
        <end position="26"/>
    </location>
</feature>
<organism evidence="2 3">
    <name type="scientific">Mesosutterella faecium</name>
    <dbReference type="NCBI Taxonomy" id="2925194"/>
    <lineage>
        <taxon>Bacteria</taxon>
        <taxon>Pseudomonadati</taxon>
        <taxon>Pseudomonadota</taxon>
        <taxon>Betaproteobacteria</taxon>
        <taxon>Burkholderiales</taxon>
        <taxon>Sutterellaceae</taxon>
        <taxon>Mesosutterella</taxon>
    </lineage>
</organism>
<reference evidence="2" key="1">
    <citation type="submission" date="2023-03" db="EMBL/GenBank/DDBJ databases">
        <title>Mesosutterella sp. nov. isolated from porcine feces.</title>
        <authorList>
            <person name="Yu S."/>
        </authorList>
    </citation>
    <scope>NUCLEOTIDE SEQUENCE</scope>
    <source>
        <strain evidence="2">AGMB02718</strain>
    </source>
</reference>
<name>A0ABT7IK21_9BURK</name>
<dbReference type="PANTHER" id="PTHR36573:SF1">
    <property type="entry name" value="INTERMEMBRANE PHOSPHOLIPID TRANSPORT SYSTEM BINDING PROTEIN MLAC"/>
    <property type="match status" value="1"/>
</dbReference>
<dbReference type="InterPro" id="IPR008869">
    <property type="entry name" value="MlaC/ttg2D"/>
</dbReference>
<dbReference type="Gene3D" id="3.10.450.710">
    <property type="entry name" value="Tgt2/MlaC"/>
    <property type="match status" value="1"/>
</dbReference>
<dbReference type="Proteomes" id="UP001165481">
    <property type="component" value="Unassembled WGS sequence"/>
</dbReference>
<proteinExistence type="predicted"/>
<evidence type="ECO:0000313" key="3">
    <source>
        <dbReference type="Proteomes" id="UP001165481"/>
    </source>
</evidence>
<sequence length="211" mass="23212">MISRRRFVAEILPVSLLGLVSLRVQAASSSDADPSAWVVGMMNQVLADIRRDPALKKEDPARIRTFVSNRILPVVDFPRMTRTAVGPQWRQASADQRRQLEDGFRNLLTRVYSGAFSGVKDYRAELVPGRGAAGATPIVRTRLVSKTEKPVDVGYRLAKGANGWQIIDVNVSGIWLVQNYHSQFGSILANGGIPALIASMNDKNSALNRKQ</sequence>
<keyword evidence="1" id="KW-0732">Signal</keyword>
<dbReference type="RefSeq" id="WP_243376018.1">
    <property type="nucleotide sequence ID" value="NZ_JAKZJU020000001.1"/>
</dbReference>
<keyword evidence="3" id="KW-1185">Reference proteome</keyword>
<protein>
    <submittedName>
        <fullName evidence="2">ABC transporter substrate-binding protein</fullName>
    </submittedName>
</protein>